<dbReference type="RefSeq" id="WP_345229721.1">
    <property type="nucleotide sequence ID" value="NZ_BAABIQ010000001.1"/>
</dbReference>
<dbReference type="EMBL" id="BAABIQ010000001">
    <property type="protein sequence ID" value="GAA4778296.1"/>
    <property type="molecule type" value="Genomic_DNA"/>
</dbReference>
<evidence type="ECO:0000313" key="1">
    <source>
        <dbReference type="EMBL" id="GAA4778296.1"/>
    </source>
</evidence>
<proteinExistence type="predicted"/>
<name>A0ABP9ABG5_9SPHI</name>
<sequence length="187" mass="21594">MDYRIIIFVLSLCCFSFCSNPVSQTNYHVIGEDIDSLLSGTNDSLFHESKFVELMDTLRYPGKDYPVQMSLVEYYGTTGYTVSNIKCLLMQYQTRGVLSMFRYDYSSSSWERVKSGEMDLQNLKDIVRQIYNSPYWTSNGIDGEIMKGDVLSYRSIVLGKDDLINKLSIDPDEKLFDQIVELTRLNK</sequence>
<evidence type="ECO:0008006" key="3">
    <source>
        <dbReference type="Google" id="ProtNLM"/>
    </source>
</evidence>
<organism evidence="1 2">
    <name type="scientific">Olivibacter ginsenosidimutans</name>
    <dbReference type="NCBI Taxonomy" id="1176537"/>
    <lineage>
        <taxon>Bacteria</taxon>
        <taxon>Pseudomonadati</taxon>
        <taxon>Bacteroidota</taxon>
        <taxon>Sphingobacteriia</taxon>
        <taxon>Sphingobacteriales</taxon>
        <taxon>Sphingobacteriaceae</taxon>
        <taxon>Olivibacter</taxon>
    </lineage>
</organism>
<evidence type="ECO:0000313" key="2">
    <source>
        <dbReference type="Proteomes" id="UP001501411"/>
    </source>
</evidence>
<dbReference type="Proteomes" id="UP001501411">
    <property type="component" value="Unassembled WGS sequence"/>
</dbReference>
<reference evidence="2" key="1">
    <citation type="journal article" date="2019" name="Int. J. Syst. Evol. Microbiol.">
        <title>The Global Catalogue of Microorganisms (GCM) 10K type strain sequencing project: providing services to taxonomists for standard genome sequencing and annotation.</title>
        <authorList>
            <consortium name="The Broad Institute Genomics Platform"/>
            <consortium name="The Broad Institute Genome Sequencing Center for Infectious Disease"/>
            <person name="Wu L."/>
            <person name="Ma J."/>
        </authorList>
    </citation>
    <scope>NUCLEOTIDE SEQUENCE [LARGE SCALE GENOMIC DNA]</scope>
    <source>
        <strain evidence="2">JCM 18200</strain>
    </source>
</reference>
<protein>
    <recommendedName>
        <fullName evidence="3">DUF4296 domain-containing protein</fullName>
    </recommendedName>
</protein>
<gene>
    <name evidence="1" type="ORF">GCM10023231_01050</name>
</gene>
<comment type="caution">
    <text evidence="1">The sequence shown here is derived from an EMBL/GenBank/DDBJ whole genome shotgun (WGS) entry which is preliminary data.</text>
</comment>
<accession>A0ABP9ABG5</accession>
<keyword evidence="2" id="KW-1185">Reference proteome</keyword>